<keyword evidence="8 11" id="KW-0539">Nucleus</keyword>
<dbReference type="EC" id="2.1.1.360" evidence="2 11"/>
<dbReference type="GO" id="GO:0032259">
    <property type="term" value="P:methylation"/>
    <property type="evidence" value="ECO:0007669"/>
    <property type="project" value="UniProtKB-KW"/>
</dbReference>
<feature type="compositionally biased region" description="Polar residues" evidence="13">
    <location>
        <begin position="410"/>
        <end position="419"/>
    </location>
</feature>
<feature type="compositionally biased region" description="Polar residues" evidence="13">
    <location>
        <begin position="1498"/>
        <end position="1512"/>
    </location>
</feature>
<evidence type="ECO:0000256" key="11">
    <source>
        <dbReference type="RuleBase" id="RU271113"/>
    </source>
</evidence>
<dbReference type="EMBL" id="CAKKLH010000284">
    <property type="protein sequence ID" value="CAH0108477.1"/>
    <property type="molecule type" value="Genomic_DNA"/>
</dbReference>
<feature type="compositionally biased region" description="Polar residues" evidence="13">
    <location>
        <begin position="1684"/>
        <end position="1697"/>
    </location>
</feature>
<feature type="compositionally biased region" description="Polar residues" evidence="13">
    <location>
        <begin position="1709"/>
        <end position="1722"/>
    </location>
</feature>
<feature type="region of interest" description="Disordered" evidence="13">
    <location>
        <begin position="1663"/>
        <end position="1782"/>
    </location>
</feature>
<feature type="compositionally biased region" description="Polar residues" evidence="13">
    <location>
        <begin position="1550"/>
        <end position="1573"/>
    </location>
</feature>
<sequence>MVMALELRLNSPAGTEPNVYKWPLTSGRGADRIDGAIELVETIRWVGEDFPEMAIESNILSGYDTKSYESMKNLVDKYNRAIDTILQLEKDAGRPMDRLNRRPSRGLLRHILQQVYNQAVTDPDKLNQYEPFSPEVYGETSYDLVCQMIDHVNVTEEDTFIDLGSGVGQVVLQVAASTPCKMAWGVERSEWPNRYAENMDFHFKRLMRWWGKRYGEYQLIKGDFLDQRHSEKVNSANIIFVNNFAFGPNLDHQLKERFADLRDGARIVSSKAFCPLNFRITDRNLSDIGTIIHVSELSPLRGSVSWTGKPVSYYLHIIDRTKLERYFNQLNHQQLKKPKIKEEENNTTTGVGRNKKDINRILQSDTSSNDSVTQSQPARIEEEGLNMPMMESGVNSTGGPTTRRAWQDWCKSSNNSNHDSQSEVDEAKKTAKKKPGKAGIAAKGGPGRKPRGRVGKRGGGPRNKRKIQITGLDLLHTQTLLSTTSPQGQKLPPAPGCIDQQLPWNILPGAIPIHEEIPSTQTIVSNDATNVPRALQIYLDTVRNQMMAAISQFKDPEYRRTILREIEFERERNNALNSQAAQLDKQVQKLIDDSVALLRSRFAELGIEFENPADILNKANEIAMRHKELRAQSTDLQNQVSYLMQNEIELRQQQEIINRGRKLSRLIGDASEMSTLNPESVLKEISVALHQRKMLSCQVNKLTTEVTTLERTTTLAPAFVSRPAVSITSSPHQNNFSTTVVPQNGLSIPVTVAQVQQSPTTKPPPPVQPQPRKPNSAGNIRRNQEWPDIPEIGKIEEKNPEILAKKILETGRQIEAGKYGTELTSRGQNTVVEKKAQSSEKSRNSSRISRPSSVTKLPSTTIAQSQRPTSSPPQPQQPISNKVISQSDGTPRGYDFEDRLKNLITSVLNDKTNPATASLTTHDPSISSSQLKQYTTPKFAEAEREGLFARAPLKSSLTVHHQHTTQQPDYTQFSPAKLALRRHLSQERSYPPHYQQSKPPDLNYIRSIGDLVTGEIERSLESASTNNLAPNQTSIGRQMYSPISRPNSTDCHTTTTTSSNHANHVHVVSLLPTVTTPSTECVEGLAASLRDCLRTSAEEIQEPVGSSSSTAEQKDQAAESGAESPNKKKRLSVDSNPDMSREKKHTGETHTQKWQDKFDSRFDRIFTFASTEMDKRRRSTESCSPRTEPFSSPRGKEPIGMTPNEPVCSERTPDRKSDSKLSHSSRKDKQKESKTSEKKRDKSKDRDKSSRSKSSREKDRDKDKDRDKEHRKHGNSSKHNHNHEKKKTETSVVDKDKVKTKERDREKEKKESYEKRSDERAEKHKHRDKGRERERHRDKHRDREPRNSKEAKLPKMKQERKEESISVTESIEDVRSISNQEGDLKEERSNNEGFNYQPSTLRTDSVVNGESVVNGTVKMEEELTDERLHEYNNEGHHHFKKRMVQSQMDWQTSDAELRRDEKQHQPPSSVKTDSLGLDTHLRYSASHQVTPTVELKDSQTNPINEEFPSQKQYSKKKLVDWSTQVTSTAAQLSQTDSSAFSKMGLDMKTDPSSPQHQRHTSSNPPRDFSNLNTGAPLPHPASTKLPMLSHPHPNLPSVPMNSPYSSSTFDLPSSDINSQSYSRQFQQPNSRSGLQHYTESNYLTVPRPGYYPQQQHHGFVTTTQPFANTGSIPHGGSPVFGNANDGNPVSQYYNHPNQPIAYSGHPTHYLQSQSRENSTAGFPSTSNYSRSSSSGSAPNPSQFPDPSSYGTTYRTRAPTQPSGPHQSGSSTHSSGRLPYMHQ</sequence>
<evidence type="ECO:0000256" key="6">
    <source>
        <dbReference type="ARBA" id="ARBA00022691"/>
    </source>
</evidence>
<dbReference type="OrthoDB" id="443402at2759"/>
<comment type="subcellular location">
    <subcellularLocation>
        <location evidence="1 11">Nucleus</location>
    </subcellularLocation>
</comment>
<dbReference type="PANTHER" id="PTHR21451">
    <property type="entry name" value="HISTONE H3 METHYLTRANSFERASE"/>
    <property type="match status" value="1"/>
</dbReference>
<feature type="compositionally biased region" description="Basic and acidic residues" evidence="13">
    <location>
        <begin position="1329"/>
        <end position="1364"/>
    </location>
</feature>
<evidence type="ECO:0000256" key="8">
    <source>
        <dbReference type="ARBA" id="ARBA00023242"/>
    </source>
</evidence>
<feature type="compositionally biased region" description="Pro residues" evidence="13">
    <location>
        <begin position="761"/>
        <end position="772"/>
    </location>
</feature>
<comment type="caution">
    <text evidence="15">The sequence shown here is derived from an EMBL/GenBank/DDBJ whole genome shotgun (WGS) entry which is preliminary data.</text>
</comment>
<feature type="region of interest" description="Disordered" evidence="13">
    <location>
        <begin position="819"/>
        <end position="896"/>
    </location>
</feature>
<comment type="catalytic activity">
    <reaction evidence="10 11">
        <text>L-lysyl(79)-[histone H3] + 3 S-adenosyl-L-methionine = N(6),N(6),N(6)-trimethyl-L-lysyl(79)-[histone H3] + 3 S-adenosyl-L-homocysteine + 3 H(+)</text>
        <dbReference type="Rhea" id="RHEA:60328"/>
        <dbReference type="Rhea" id="RHEA-COMP:15549"/>
        <dbReference type="Rhea" id="RHEA-COMP:15552"/>
        <dbReference type="ChEBI" id="CHEBI:15378"/>
        <dbReference type="ChEBI" id="CHEBI:29969"/>
        <dbReference type="ChEBI" id="CHEBI:57856"/>
        <dbReference type="ChEBI" id="CHEBI:59789"/>
        <dbReference type="ChEBI" id="CHEBI:61961"/>
        <dbReference type="EC" id="2.1.1.360"/>
    </reaction>
</comment>
<evidence type="ECO:0000256" key="4">
    <source>
        <dbReference type="ARBA" id="ARBA00022603"/>
    </source>
</evidence>
<evidence type="ECO:0000256" key="10">
    <source>
        <dbReference type="ARBA" id="ARBA00047770"/>
    </source>
</evidence>
<comment type="similarity">
    <text evidence="11">Belongs to the class I-like SAM-binding methyltransferase superfamily. DOT1 family.</text>
</comment>
<accession>A0A8J2RWE9</accession>
<feature type="compositionally biased region" description="Polar residues" evidence="13">
    <location>
        <begin position="1444"/>
        <end position="1454"/>
    </location>
</feature>
<name>A0A8J2RWE9_9CRUS</name>
<comment type="function">
    <text evidence="11">Histone methyltransferase that specifically trimethylates histone H3 to form H3K79me3. This methylation is required for telomere silencing and for the pachytene checkpoint during the meiotic cell cycle by allowing the recruitment of RAD9 to double strand breaks. Nucleosomes are preferred as substrate compared to free histone.</text>
</comment>
<feature type="compositionally biased region" description="Polar residues" evidence="13">
    <location>
        <begin position="854"/>
        <end position="863"/>
    </location>
</feature>
<dbReference type="FunFam" id="3.40.50.150:FF:000033">
    <property type="entry name" value="Histone-lysine N-methyltransferase, H3 lysine-79 specific"/>
    <property type="match status" value="1"/>
</dbReference>
<dbReference type="SUPFAM" id="SSF53335">
    <property type="entry name" value="S-adenosyl-L-methionine-dependent methyltransferases"/>
    <property type="match status" value="1"/>
</dbReference>
<evidence type="ECO:0000259" key="14">
    <source>
        <dbReference type="PROSITE" id="PS51569"/>
    </source>
</evidence>
<evidence type="ECO:0000256" key="12">
    <source>
        <dbReference type="SAM" id="Coils"/>
    </source>
</evidence>
<evidence type="ECO:0000256" key="9">
    <source>
        <dbReference type="ARBA" id="ARBA00029821"/>
    </source>
</evidence>
<dbReference type="GO" id="GO:0006281">
    <property type="term" value="P:DNA repair"/>
    <property type="evidence" value="ECO:0007669"/>
    <property type="project" value="TreeGrafter"/>
</dbReference>
<dbReference type="InterPro" id="IPR030445">
    <property type="entry name" value="H3-K79_meTrfase"/>
</dbReference>
<evidence type="ECO:0000256" key="5">
    <source>
        <dbReference type="ARBA" id="ARBA00022679"/>
    </source>
</evidence>
<dbReference type="CDD" id="cd02440">
    <property type="entry name" value="AdoMet_MTases"/>
    <property type="match status" value="1"/>
</dbReference>
<feature type="compositionally biased region" description="Low complexity" evidence="13">
    <location>
        <begin position="1723"/>
        <end position="1740"/>
    </location>
</feature>
<feature type="region of interest" description="Disordered" evidence="13">
    <location>
        <begin position="983"/>
        <end position="1002"/>
    </location>
</feature>
<dbReference type="GO" id="GO:0140956">
    <property type="term" value="F:histone H3K79 trimethyltransferase activity"/>
    <property type="evidence" value="ECO:0007669"/>
    <property type="project" value="UniProtKB-EC"/>
</dbReference>
<dbReference type="Gene3D" id="3.40.50.150">
    <property type="entry name" value="Vaccinia Virus protein VP39"/>
    <property type="match status" value="1"/>
</dbReference>
<feature type="compositionally biased region" description="Polar residues" evidence="13">
    <location>
        <begin position="1521"/>
        <end position="1540"/>
    </location>
</feature>
<dbReference type="PROSITE" id="PS51569">
    <property type="entry name" value="DOT1"/>
    <property type="match status" value="1"/>
</dbReference>
<feature type="compositionally biased region" description="Polar residues" evidence="13">
    <location>
        <begin position="361"/>
        <end position="377"/>
    </location>
</feature>
<feature type="region of interest" description="Disordered" evidence="13">
    <location>
        <begin position="1434"/>
        <end position="1635"/>
    </location>
</feature>
<feature type="coiled-coil region" evidence="12">
    <location>
        <begin position="566"/>
        <end position="593"/>
    </location>
</feature>
<dbReference type="Pfam" id="PF08123">
    <property type="entry name" value="DOT1"/>
    <property type="match status" value="1"/>
</dbReference>
<dbReference type="FunFam" id="1.10.260.60:FF:000001">
    <property type="entry name" value="Histone-lysine N-methyltransferase, H3 lysine-79 specific"/>
    <property type="match status" value="1"/>
</dbReference>
<feature type="compositionally biased region" description="Basic and acidic residues" evidence="13">
    <location>
        <begin position="832"/>
        <end position="843"/>
    </location>
</feature>
<feature type="region of interest" description="Disordered" evidence="13">
    <location>
        <begin position="1098"/>
        <end position="1155"/>
    </location>
</feature>
<keyword evidence="7 11" id="KW-0156">Chromatin regulator</keyword>
<feature type="compositionally biased region" description="Polar residues" evidence="13">
    <location>
        <begin position="822"/>
        <end position="831"/>
    </location>
</feature>
<dbReference type="Proteomes" id="UP000789390">
    <property type="component" value="Unassembled WGS sequence"/>
</dbReference>
<feature type="compositionally biased region" description="Polar residues" evidence="13">
    <location>
        <begin position="1742"/>
        <end position="1774"/>
    </location>
</feature>
<comment type="miscellaneous">
    <text evidence="11">In contrast to other lysine histone methyltransferases, it does not contain a SET domain, suggesting the existence of another mechanism for methylation of lysine residues of histones.</text>
</comment>
<feature type="region of interest" description="Disordered" evidence="13">
    <location>
        <begin position="336"/>
        <end position="466"/>
    </location>
</feature>
<proteinExistence type="inferred from homology"/>
<dbReference type="GO" id="GO:0035097">
    <property type="term" value="C:histone methyltransferase complex"/>
    <property type="evidence" value="ECO:0007669"/>
    <property type="project" value="UniProtKB-ARBA"/>
</dbReference>
<evidence type="ECO:0000256" key="7">
    <source>
        <dbReference type="ARBA" id="ARBA00022853"/>
    </source>
</evidence>
<feature type="compositionally biased region" description="Basic and acidic residues" evidence="13">
    <location>
        <begin position="1139"/>
        <end position="1155"/>
    </location>
</feature>
<feature type="region of interest" description="Disordered" evidence="13">
    <location>
        <begin position="753"/>
        <end position="793"/>
    </location>
</feature>
<dbReference type="InterPro" id="IPR029063">
    <property type="entry name" value="SAM-dependent_MTases_sf"/>
</dbReference>
<dbReference type="InterPro" id="IPR025789">
    <property type="entry name" value="DOT1_dom"/>
</dbReference>
<feature type="compositionally biased region" description="Basic and acidic residues" evidence="13">
    <location>
        <begin position="1455"/>
        <end position="1464"/>
    </location>
</feature>
<evidence type="ECO:0000256" key="3">
    <source>
        <dbReference type="ARBA" id="ARBA00020987"/>
    </source>
</evidence>
<feature type="region of interest" description="Disordered" evidence="13">
    <location>
        <begin position="1172"/>
        <end position="1409"/>
    </location>
</feature>
<feature type="domain" description="DOT1" evidence="14">
    <location>
        <begin position="16"/>
        <end position="331"/>
    </location>
</feature>
<dbReference type="CDD" id="cd20902">
    <property type="entry name" value="CC_DOT1L"/>
    <property type="match status" value="1"/>
</dbReference>
<evidence type="ECO:0000256" key="1">
    <source>
        <dbReference type="ARBA" id="ARBA00004123"/>
    </source>
</evidence>
<feature type="compositionally biased region" description="Polar residues" evidence="13">
    <location>
        <begin position="1599"/>
        <end position="1635"/>
    </location>
</feature>
<dbReference type="GO" id="GO:0000077">
    <property type="term" value="P:DNA damage checkpoint signaling"/>
    <property type="evidence" value="ECO:0007669"/>
    <property type="project" value="TreeGrafter"/>
</dbReference>
<evidence type="ECO:0000256" key="13">
    <source>
        <dbReference type="SAM" id="MobiDB-lite"/>
    </source>
</evidence>
<feature type="compositionally biased region" description="Basic residues" evidence="13">
    <location>
        <begin position="1269"/>
        <end position="1285"/>
    </location>
</feature>
<dbReference type="PANTHER" id="PTHR21451:SF0">
    <property type="entry name" value="HISTONE-LYSINE N-METHYLTRANSFERASE, H3 LYSINE-79 SPECIFIC"/>
    <property type="match status" value="1"/>
</dbReference>
<keyword evidence="6 11" id="KW-0949">S-adenosyl-L-methionine</keyword>
<keyword evidence="5 11" id="KW-0808">Transferase</keyword>
<feature type="compositionally biased region" description="Basic and acidic residues" evidence="13">
    <location>
        <begin position="1211"/>
        <end position="1268"/>
    </location>
</feature>
<feature type="compositionally biased region" description="Basic residues" evidence="13">
    <location>
        <begin position="446"/>
        <end position="456"/>
    </location>
</feature>
<reference evidence="15" key="1">
    <citation type="submission" date="2021-11" db="EMBL/GenBank/DDBJ databases">
        <authorList>
            <person name="Schell T."/>
        </authorList>
    </citation>
    <scope>NUCLEOTIDE SEQUENCE</scope>
    <source>
        <strain evidence="15">M5</strain>
    </source>
</reference>
<keyword evidence="4 11" id="KW-0489">Methyltransferase</keyword>
<keyword evidence="12" id="KW-0175">Coiled coil</keyword>
<evidence type="ECO:0000256" key="2">
    <source>
        <dbReference type="ARBA" id="ARBA00012190"/>
    </source>
</evidence>
<protein>
    <recommendedName>
        <fullName evidence="3 11">Histone-lysine N-methyltransferase, H3 lysine-79 specific</fullName>
        <ecNumber evidence="2 11">2.1.1.360</ecNumber>
    </recommendedName>
    <alternativeName>
        <fullName evidence="9 11">Histone H3-K79 methyltransferase</fullName>
    </alternativeName>
</protein>
<feature type="region of interest" description="Disordered" evidence="13">
    <location>
        <begin position="913"/>
        <end position="932"/>
    </location>
</feature>
<evidence type="ECO:0000313" key="16">
    <source>
        <dbReference type="Proteomes" id="UP000789390"/>
    </source>
</evidence>
<keyword evidence="16" id="KW-1185">Reference proteome</keyword>
<dbReference type="Gene3D" id="1.10.260.60">
    <property type="match status" value="1"/>
</dbReference>
<evidence type="ECO:0000313" key="15">
    <source>
        <dbReference type="EMBL" id="CAH0108477.1"/>
    </source>
</evidence>
<feature type="compositionally biased region" description="Polar residues" evidence="13">
    <location>
        <begin position="1391"/>
        <end position="1409"/>
    </location>
</feature>
<gene>
    <name evidence="15" type="ORF">DGAL_LOCUS11866</name>
</gene>
<organism evidence="15 16">
    <name type="scientific">Daphnia galeata</name>
    <dbReference type="NCBI Taxonomy" id="27404"/>
    <lineage>
        <taxon>Eukaryota</taxon>
        <taxon>Metazoa</taxon>
        <taxon>Ecdysozoa</taxon>
        <taxon>Arthropoda</taxon>
        <taxon>Crustacea</taxon>
        <taxon>Branchiopoda</taxon>
        <taxon>Diplostraca</taxon>
        <taxon>Cladocera</taxon>
        <taxon>Anomopoda</taxon>
        <taxon>Daphniidae</taxon>
        <taxon>Daphnia</taxon>
    </lineage>
</organism>
<feature type="compositionally biased region" description="Basic and acidic residues" evidence="13">
    <location>
        <begin position="1286"/>
        <end position="1322"/>
    </location>
</feature>